<name>A0ABN2JEQ6_9ACTN</name>
<keyword evidence="3" id="KW-1185">Reference proteome</keyword>
<dbReference type="Gene3D" id="3.10.450.50">
    <property type="match status" value="1"/>
</dbReference>
<organism evidence="2 3">
    <name type="scientific">Aeromicrobium alkaliterrae</name>
    <dbReference type="NCBI Taxonomy" id="302168"/>
    <lineage>
        <taxon>Bacteria</taxon>
        <taxon>Bacillati</taxon>
        <taxon>Actinomycetota</taxon>
        <taxon>Actinomycetes</taxon>
        <taxon>Propionibacteriales</taxon>
        <taxon>Nocardioidaceae</taxon>
        <taxon>Aeromicrobium</taxon>
    </lineage>
</organism>
<feature type="domain" description="SnoaL-like" evidence="1">
    <location>
        <begin position="7"/>
        <end position="105"/>
    </location>
</feature>
<proteinExistence type="predicted"/>
<dbReference type="EMBL" id="BAAAME010000001">
    <property type="protein sequence ID" value="GAA1724348.1"/>
    <property type="molecule type" value="Genomic_DNA"/>
</dbReference>
<dbReference type="InterPro" id="IPR037401">
    <property type="entry name" value="SnoaL-like"/>
</dbReference>
<comment type="caution">
    <text evidence="2">The sequence shown here is derived from an EMBL/GenBank/DDBJ whole genome shotgun (WGS) entry which is preliminary data.</text>
</comment>
<dbReference type="SUPFAM" id="SSF54427">
    <property type="entry name" value="NTF2-like"/>
    <property type="match status" value="1"/>
</dbReference>
<accession>A0ABN2JEQ6</accession>
<dbReference type="Proteomes" id="UP001501057">
    <property type="component" value="Unassembled WGS sequence"/>
</dbReference>
<protein>
    <recommendedName>
        <fullName evidence="1">SnoaL-like domain-containing protein</fullName>
    </recommendedName>
</protein>
<gene>
    <name evidence="2" type="ORF">GCM10009710_01460</name>
</gene>
<reference evidence="2 3" key="1">
    <citation type="journal article" date="2019" name="Int. J. Syst. Evol. Microbiol.">
        <title>The Global Catalogue of Microorganisms (GCM) 10K type strain sequencing project: providing services to taxonomists for standard genome sequencing and annotation.</title>
        <authorList>
            <consortium name="The Broad Institute Genomics Platform"/>
            <consortium name="The Broad Institute Genome Sequencing Center for Infectious Disease"/>
            <person name="Wu L."/>
            <person name="Ma J."/>
        </authorList>
    </citation>
    <scope>NUCLEOTIDE SEQUENCE [LARGE SCALE GENOMIC DNA]</scope>
    <source>
        <strain evidence="2 3">JCM 13518</strain>
    </source>
</reference>
<evidence type="ECO:0000259" key="1">
    <source>
        <dbReference type="Pfam" id="PF12680"/>
    </source>
</evidence>
<evidence type="ECO:0000313" key="2">
    <source>
        <dbReference type="EMBL" id="GAA1724348.1"/>
    </source>
</evidence>
<dbReference type="Pfam" id="PF12680">
    <property type="entry name" value="SnoaL_2"/>
    <property type="match status" value="1"/>
</dbReference>
<dbReference type="InterPro" id="IPR032710">
    <property type="entry name" value="NTF2-like_dom_sf"/>
</dbReference>
<sequence>MTDSILTRYYGHVDAGDDAGALALVADDAALSMTIFDSTTQGEGKQAFVDYLAGRGAVSRTHEVARVQVDGDVEFVAGAVVNEDDSVPGYFLAAATVRDGLIVRYQVIMDATFQLAPRPGL</sequence>
<evidence type="ECO:0000313" key="3">
    <source>
        <dbReference type="Proteomes" id="UP001501057"/>
    </source>
</evidence>
<dbReference type="RefSeq" id="WP_344196675.1">
    <property type="nucleotide sequence ID" value="NZ_BAAAME010000001.1"/>
</dbReference>